<reference evidence="2" key="1">
    <citation type="submission" date="2023-08" db="EMBL/GenBank/DDBJ databases">
        <title>A de novo genome assembly of Solanum verrucosum Schlechtendal, a Mexican diploid species geographically isolated from the other diploid A-genome species in potato relatives.</title>
        <authorList>
            <person name="Hosaka K."/>
        </authorList>
    </citation>
    <scope>NUCLEOTIDE SEQUENCE</scope>
    <source>
        <tissue evidence="2">Young leaves</tissue>
    </source>
</reference>
<proteinExistence type="predicted"/>
<feature type="domain" description="Tf2-1-like SH3-like" evidence="1">
    <location>
        <begin position="6"/>
        <end position="55"/>
    </location>
</feature>
<dbReference type="PANTHER" id="PTHR46148:SF56">
    <property type="entry name" value="RETROTRANSPOSON PROTEIN"/>
    <property type="match status" value="1"/>
</dbReference>
<organism evidence="2 3">
    <name type="scientific">Solanum verrucosum</name>
    <dbReference type="NCBI Taxonomy" id="315347"/>
    <lineage>
        <taxon>Eukaryota</taxon>
        <taxon>Viridiplantae</taxon>
        <taxon>Streptophyta</taxon>
        <taxon>Embryophyta</taxon>
        <taxon>Tracheophyta</taxon>
        <taxon>Spermatophyta</taxon>
        <taxon>Magnoliopsida</taxon>
        <taxon>eudicotyledons</taxon>
        <taxon>Gunneridae</taxon>
        <taxon>Pentapetalae</taxon>
        <taxon>asterids</taxon>
        <taxon>lamiids</taxon>
        <taxon>Solanales</taxon>
        <taxon>Solanaceae</taxon>
        <taxon>Solanoideae</taxon>
        <taxon>Solaneae</taxon>
        <taxon>Solanum</taxon>
    </lineage>
</organism>
<dbReference type="Proteomes" id="UP001234989">
    <property type="component" value="Chromosome 3"/>
</dbReference>
<sequence length="90" mass="10536">MKGVMRFVKKGKLSTWYIGPGMISKRIDNIAYELDLPPELAVVHPVFHISMLKKCMGDPSLIIPRKILVFRTTYLMRRLPLRFWIVKFTS</sequence>
<evidence type="ECO:0000313" key="3">
    <source>
        <dbReference type="Proteomes" id="UP001234989"/>
    </source>
</evidence>
<accession>A0AAF0Q7A6</accession>
<dbReference type="EMBL" id="CP133614">
    <property type="protein sequence ID" value="WMV18314.1"/>
    <property type="molecule type" value="Genomic_DNA"/>
</dbReference>
<name>A0AAF0Q7A6_SOLVR</name>
<dbReference type="Pfam" id="PF24626">
    <property type="entry name" value="SH3_Tf2-1"/>
    <property type="match status" value="1"/>
</dbReference>
<gene>
    <name evidence="2" type="ORF">MTR67_011699</name>
</gene>
<evidence type="ECO:0000259" key="1">
    <source>
        <dbReference type="Pfam" id="PF24626"/>
    </source>
</evidence>
<evidence type="ECO:0000313" key="2">
    <source>
        <dbReference type="EMBL" id="WMV18314.1"/>
    </source>
</evidence>
<keyword evidence="3" id="KW-1185">Reference proteome</keyword>
<dbReference type="AlphaFoldDB" id="A0AAF0Q7A6"/>
<protein>
    <recommendedName>
        <fullName evidence="1">Tf2-1-like SH3-like domain-containing protein</fullName>
    </recommendedName>
</protein>
<dbReference type="PANTHER" id="PTHR46148">
    <property type="entry name" value="CHROMO DOMAIN-CONTAINING PROTEIN"/>
    <property type="match status" value="1"/>
</dbReference>
<dbReference type="InterPro" id="IPR056924">
    <property type="entry name" value="SH3_Tf2-1"/>
</dbReference>